<protein>
    <submittedName>
        <fullName evidence="5">1-acyl-sn-glycerol-3-phosphate acyltransferase</fullName>
    </submittedName>
</protein>
<feature type="domain" description="Phospholipid/glycerol acyltransferase" evidence="4">
    <location>
        <begin position="71"/>
        <end position="185"/>
    </location>
</feature>
<dbReference type="SMART" id="SM00563">
    <property type="entry name" value="PlsC"/>
    <property type="match status" value="1"/>
</dbReference>
<dbReference type="CDD" id="cd07989">
    <property type="entry name" value="LPLAT_AGPAT-like"/>
    <property type="match status" value="1"/>
</dbReference>
<evidence type="ECO:0000313" key="5">
    <source>
        <dbReference type="EMBL" id="MBS9478310.1"/>
    </source>
</evidence>
<organism evidence="5 6">
    <name type="scientific">Ancylobacter radicis</name>
    <dbReference type="NCBI Taxonomy" id="2836179"/>
    <lineage>
        <taxon>Bacteria</taxon>
        <taxon>Pseudomonadati</taxon>
        <taxon>Pseudomonadota</taxon>
        <taxon>Alphaproteobacteria</taxon>
        <taxon>Hyphomicrobiales</taxon>
        <taxon>Xanthobacteraceae</taxon>
        <taxon>Ancylobacter</taxon>
    </lineage>
</organism>
<evidence type="ECO:0000313" key="6">
    <source>
        <dbReference type="Proteomes" id="UP001166585"/>
    </source>
</evidence>
<name>A0ABS5RAJ4_9HYPH</name>
<keyword evidence="3 5" id="KW-0012">Acyltransferase</keyword>
<proteinExistence type="predicted"/>
<dbReference type="PANTHER" id="PTHR10434">
    <property type="entry name" value="1-ACYL-SN-GLYCEROL-3-PHOSPHATE ACYLTRANSFERASE"/>
    <property type="match status" value="1"/>
</dbReference>
<dbReference type="GO" id="GO:0016746">
    <property type="term" value="F:acyltransferase activity"/>
    <property type="evidence" value="ECO:0007669"/>
    <property type="project" value="UniProtKB-KW"/>
</dbReference>
<dbReference type="Proteomes" id="UP001166585">
    <property type="component" value="Unassembled WGS sequence"/>
</dbReference>
<gene>
    <name evidence="5" type="ORF">KIP89_14440</name>
</gene>
<comment type="caution">
    <text evidence="5">The sequence shown here is derived from an EMBL/GenBank/DDBJ whole genome shotgun (WGS) entry which is preliminary data.</text>
</comment>
<reference evidence="5" key="1">
    <citation type="submission" date="2021-05" db="EMBL/GenBank/DDBJ databases">
        <authorList>
            <person name="Sun Q."/>
            <person name="Inoue M."/>
        </authorList>
    </citation>
    <scope>NUCLEOTIDE SEQUENCE</scope>
    <source>
        <strain evidence="5">VKM B-3255</strain>
    </source>
</reference>
<keyword evidence="6" id="KW-1185">Reference proteome</keyword>
<accession>A0ABS5RAJ4</accession>
<evidence type="ECO:0000259" key="4">
    <source>
        <dbReference type="SMART" id="SM00563"/>
    </source>
</evidence>
<evidence type="ECO:0000256" key="1">
    <source>
        <dbReference type="ARBA" id="ARBA00005189"/>
    </source>
</evidence>
<keyword evidence="2" id="KW-0808">Transferase</keyword>
<dbReference type="RefSeq" id="WP_213756213.1">
    <property type="nucleotide sequence ID" value="NZ_JAHCQH010000018.1"/>
</dbReference>
<dbReference type="PANTHER" id="PTHR10434:SF40">
    <property type="entry name" value="1-ACYL-SN-GLYCEROL-3-PHOSPHATE ACYLTRANSFERASE"/>
    <property type="match status" value="1"/>
</dbReference>
<comment type="pathway">
    <text evidence="1">Lipid metabolism.</text>
</comment>
<dbReference type="EMBL" id="JAHCQH010000018">
    <property type="protein sequence ID" value="MBS9478310.1"/>
    <property type="molecule type" value="Genomic_DNA"/>
</dbReference>
<evidence type="ECO:0000256" key="2">
    <source>
        <dbReference type="ARBA" id="ARBA00022679"/>
    </source>
</evidence>
<evidence type="ECO:0000256" key="3">
    <source>
        <dbReference type="ARBA" id="ARBA00023315"/>
    </source>
</evidence>
<dbReference type="InterPro" id="IPR002123">
    <property type="entry name" value="Plipid/glycerol_acylTrfase"/>
</dbReference>
<dbReference type="SUPFAM" id="SSF69593">
    <property type="entry name" value="Glycerol-3-phosphate (1)-acyltransferase"/>
    <property type="match status" value="1"/>
</dbReference>
<sequence length="254" mass="27863">MPRLRSAVFLVLLVLWTVLLAPSIPYYKLRNEPARTRGFSRFWARGVLAILRLVGVSYRTIGESNRPSGPALYVANHQSTFETIAIAVLVPDVAIVLKEELYRIPVFGWFLKHSPMIAIDRAGGGAAMKKMFREGRAAAGEGRSLLIFPEGTRQKVDARGEFQRGVVLLYKALGLPVVPMVHNAGLFWLARSFQIRPGTITVSFLPPIPPGLPEAAFMERLHAGIYDERDRLVAQVIGETTDQTTGAPGAGSDA</sequence>
<dbReference type="Pfam" id="PF01553">
    <property type="entry name" value="Acyltransferase"/>
    <property type="match status" value="1"/>
</dbReference>